<dbReference type="InterPro" id="IPR023234">
    <property type="entry name" value="NarG-like_domain"/>
</dbReference>
<dbReference type="OrthoDB" id="9788113at2"/>
<keyword evidence="6 20" id="KW-0349">Heme</keyword>
<keyword evidence="8" id="KW-0479">Metal-binding</keyword>
<keyword evidence="13" id="KW-0534">Nitrate assimilation</keyword>
<dbReference type="Pfam" id="PF02665">
    <property type="entry name" value="Nitrate_red_gam"/>
    <property type="match status" value="1"/>
</dbReference>
<evidence type="ECO:0000256" key="18">
    <source>
        <dbReference type="ARBA" id="ARBA00061480"/>
    </source>
</evidence>
<sequence length="244" mass="27262">MTGPIDLLLWTVLPYLTIVVFVGGTVWRFKYDQFGWTTRSSQLHESRMLRIGGPLFHLGLFMVVGGHVAGLLVPKSLTEWLGVHEELYHLVSLVAGSIAGLATVAGLAVLVYRRWSVPPVRKATSNNDKLTYTVLGATILLGMFVTVVVNGFQGGYDYRVSIAPWFRGILTLQPDSSLIADAPLMYRMHALFGMALFVLWPFSRLVHAFSAPIRYLIRPYVVYRSRGRADALTSRTAHRGWDQP</sequence>
<evidence type="ECO:0000256" key="17">
    <source>
        <dbReference type="ARBA" id="ARBA00061196"/>
    </source>
</evidence>
<dbReference type="NCBIfam" id="TIGR00351">
    <property type="entry name" value="narI"/>
    <property type="match status" value="1"/>
</dbReference>
<evidence type="ECO:0000256" key="16">
    <source>
        <dbReference type="ARBA" id="ARBA00061095"/>
    </source>
</evidence>
<dbReference type="RefSeq" id="WP_054290522.1">
    <property type="nucleotide sequence ID" value="NZ_CP012752.1"/>
</dbReference>
<dbReference type="GO" id="GO:0005886">
    <property type="term" value="C:plasma membrane"/>
    <property type="evidence" value="ECO:0007669"/>
    <property type="project" value="UniProtKB-SubCell"/>
</dbReference>
<evidence type="ECO:0000256" key="7">
    <source>
        <dbReference type="ARBA" id="ARBA00022692"/>
    </source>
</evidence>
<evidence type="ECO:0000313" key="23">
    <source>
        <dbReference type="EMBL" id="ALG08615.1"/>
    </source>
</evidence>
<evidence type="ECO:0000256" key="11">
    <source>
        <dbReference type="ARBA" id="ARBA00023002"/>
    </source>
</evidence>
<dbReference type="SUPFAM" id="SSF103501">
    <property type="entry name" value="Respiratory nitrate reductase 1 gamma chain"/>
    <property type="match status" value="1"/>
</dbReference>
<gene>
    <name evidence="23" type="ORF">AOZ06_18330</name>
</gene>
<feature type="binding site" description="axial binding residue" evidence="20">
    <location>
        <position position="207"/>
    </location>
    <ligand>
        <name>heme b</name>
        <dbReference type="ChEBI" id="CHEBI:60344"/>
        <label>1</label>
    </ligand>
    <ligandPart>
        <name>Fe</name>
        <dbReference type="ChEBI" id="CHEBI:18248"/>
    </ligandPart>
</feature>
<dbReference type="InterPro" id="IPR036197">
    <property type="entry name" value="NarG-like_sf"/>
</dbReference>
<keyword evidence="9" id="KW-0249">Electron transport</keyword>
<evidence type="ECO:0000256" key="9">
    <source>
        <dbReference type="ARBA" id="ARBA00022982"/>
    </source>
</evidence>
<feature type="domain" description="NarG-like" evidence="22">
    <location>
        <begin position="7"/>
        <end position="226"/>
    </location>
</feature>
<comment type="similarity">
    <text evidence="17">In the C-terminal section; belongs to the nitrate reductase gamma subunit family.</text>
</comment>
<evidence type="ECO:0000256" key="14">
    <source>
        <dbReference type="ARBA" id="ARBA00023136"/>
    </source>
</evidence>
<reference evidence="23 24" key="1">
    <citation type="submission" date="2015-07" db="EMBL/GenBank/DDBJ databases">
        <title>Genome sequencing of Kibdelosporangium phytohabitans.</title>
        <authorList>
            <person name="Qin S."/>
            <person name="Xing K."/>
        </authorList>
    </citation>
    <scope>NUCLEOTIDE SEQUENCE [LARGE SCALE GENOMIC DNA]</scope>
    <source>
        <strain evidence="23 24">KLBMP1111</strain>
    </source>
</reference>
<comment type="cofactor">
    <cofactor evidence="1">
        <name>Mo-bis(molybdopterin guanine dinucleotide)</name>
        <dbReference type="ChEBI" id="CHEBI:60539"/>
    </cofactor>
</comment>
<dbReference type="PANTHER" id="PTHR30598:SF3">
    <property type="entry name" value="RESPIRATORY NITRATE REDUCTASE 1 GAMMA CHAIN"/>
    <property type="match status" value="1"/>
</dbReference>
<feature type="transmembrane region" description="Helical" evidence="21">
    <location>
        <begin position="184"/>
        <end position="202"/>
    </location>
</feature>
<dbReference type="InterPro" id="IPR051936">
    <property type="entry name" value="Heme-iron_electron_transfer"/>
</dbReference>
<dbReference type="GO" id="GO:0008940">
    <property type="term" value="F:nitrate reductase activity"/>
    <property type="evidence" value="ECO:0007669"/>
    <property type="project" value="InterPro"/>
</dbReference>
<dbReference type="STRING" id="860235.AOZ06_18330"/>
<proteinExistence type="inferred from homology"/>
<evidence type="ECO:0000256" key="20">
    <source>
        <dbReference type="PIRSR" id="PIRSR603816-1"/>
    </source>
</evidence>
<comment type="similarity">
    <text evidence="16">In the central section; belongs to the NarJ/NarW family.</text>
</comment>
<keyword evidence="4" id="KW-0813">Transport</keyword>
<protein>
    <recommendedName>
        <fullName evidence="19">Nitrate reductase-like protein NarX</fullName>
    </recommendedName>
</protein>
<feature type="binding site" description="axial binding residue" evidence="20">
    <location>
        <position position="57"/>
    </location>
    <ligand>
        <name>heme b</name>
        <dbReference type="ChEBI" id="CHEBI:60344"/>
        <label>1</label>
    </ligand>
    <ligandPart>
        <name>Fe</name>
        <dbReference type="ChEBI" id="CHEBI:18248"/>
    </ligandPart>
</feature>
<dbReference type="GO" id="GO:0009325">
    <property type="term" value="C:nitrate reductase complex"/>
    <property type="evidence" value="ECO:0007669"/>
    <property type="project" value="InterPro"/>
</dbReference>
<evidence type="ECO:0000313" key="24">
    <source>
        <dbReference type="Proteomes" id="UP000063699"/>
    </source>
</evidence>
<keyword evidence="12 20" id="KW-0408">Iron</keyword>
<evidence type="ECO:0000256" key="2">
    <source>
        <dbReference type="ARBA" id="ARBA00001970"/>
    </source>
</evidence>
<evidence type="ECO:0000256" key="8">
    <source>
        <dbReference type="ARBA" id="ARBA00022723"/>
    </source>
</evidence>
<evidence type="ECO:0000256" key="13">
    <source>
        <dbReference type="ARBA" id="ARBA00023063"/>
    </source>
</evidence>
<evidence type="ECO:0000256" key="1">
    <source>
        <dbReference type="ARBA" id="ARBA00001942"/>
    </source>
</evidence>
<feature type="transmembrane region" description="Helical" evidence="21">
    <location>
        <begin position="93"/>
        <end position="112"/>
    </location>
</feature>
<feature type="transmembrane region" description="Helical" evidence="21">
    <location>
        <begin position="51"/>
        <end position="73"/>
    </location>
</feature>
<evidence type="ECO:0000256" key="12">
    <source>
        <dbReference type="ARBA" id="ARBA00023004"/>
    </source>
</evidence>
<dbReference type="GO" id="GO:0009055">
    <property type="term" value="F:electron transfer activity"/>
    <property type="evidence" value="ECO:0007669"/>
    <property type="project" value="TreeGrafter"/>
</dbReference>
<dbReference type="FunFam" id="1.20.950.20:FF:000001">
    <property type="entry name" value="Respiratory nitrate reductase subunit gamma"/>
    <property type="match status" value="1"/>
</dbReference>
<comment type="similarity">
    <text evidence="18">In the N-terminal section; belongs to the nitrate reductase alpha subunit family.</text>
</comment>
<keyword evidence="11" id="KW-0560">Oxidoreductase</keyword>
<accession>A0A0N7F3H1</accession>
<feature type="binding site" description="axial binding residue" evidence="20">
    <location>
        <position position="67"/>
    </location>
    <ligand>
        <name>heme b</name>
        <dbReference type="ChEBI" id="CHEBI:60344"/>
        <label>1</label>
    </ligand>
    <ligandPart>
        <name>Fe</name>
        <dbReference type="ChEBI" id="CHEBI:18248"/>
    </ligandPart>
</feature>
<dbReference type="KEGG" id="kphy:AOZ06_18330"/>
<evidence type="ECO:0000256" key="4">
    <source>
        <dbReference type="ARBA" id="ARBA00022448"/>
    </source>
</evidence>
<comment type="subcellular location">
    <subcellularLocation>
        <location evidence="3">Cell membrane</location>
        <topology evidence="3">Multi-pass membrane protein</topology>
    </subcellularLocation>
</comment>
<dbReference type="AlphaFoldDB" id="A0A0N7F3H1"/>
<evidence type="ECO:0000256" key="19">
    <source>
        <dbReference type="ARBA" id="ARBA00071287"/>
    </source>
</evidence>
<keyword evidence="24" id="KW-1185">Reference proteome</keyword>
<evidence type="ECO:0000256" key="3">
    <source>
        <dbReference type="ARBA" id="ARBA00004651"/>
    </source>
</evidence>
<dbReference type="InterPro" id="IPR003816">
    <property type="entry name" value="Nitrate_red_gam"/>
</dbReference>
<evidence type="ECO:0000259" key="22">
    <source>
        <dbReference type="Pfam" id="PF02665"/>
    </source>
</evidence>
<evidence type="ECO:0000256" key="5">
    <source>
        <dbReference type="ARBA" id="ARBA00022475"/>
    </source>
</evidence>
<evidence type="ECO:0000256" key="21">
    <source>
        <dbReference type="SAM" id="Phobius"/>
    </source>
</evidence>
<feature type="transmembrane region" description="Helical" evidence="21">
    <location>
        <begin position="132"/>
        <end position="152"/>
    </location>
</feature>
<dbReference type="GO" id="GO:0046872">
    <property type="term" value="F:metal ion binding"/>
    <property type="evidence" value="ECO:0007669"/>
    <property type="project" value="UniProtKB-KW"/>
</dbReference>
<organism evidence="23 24">
    <name type="scientific">Kibdelosporangium phytohabitans</name>
    <dbReference type="NCBI Taxonomy" id="860235"/>
    <lineage>
        <taxon>Bacteria</taxon>
        <taxon>Bacillati</taxon>
        <taxon>Actinomycetota</taxon>
        <taxon>Actinomycetes</taxon>
        <taxon>Pseudonocardiales</taxon>
        <taxon>Pseudonocardiaceae</taxon>
        <taxon>Kibdelosporangium</taxon>
    </lineage>
</organism>
<name>A0A0N7F3H1_9PSEU</name>
<evidence type="ECO:0000256" key="10">
    <source>
        <dbReference type="ARBA" id="ARBA00022989"/>
    </source>
</evidence>
<keyword evidence="10 21" id="KW-1133">Transmembrane helix</keyword>
<feature type="binding site" description="axial binding residue" evidence="20">
    <location>
        <position position="189"/>
    </location>
    <ligand>
        <name>heme b</name>
        <dbReference type="ChEBI" id="CHEBI:60344"/>
        <label>1</label>
    </ligand>
    <ligandPart>
        <name>Fe</name>
        <dbReference type="ChEBI" id="CHEBI:18248"/>
    </ligandPart>
</feature>
<keyword evidence="7 21" id="KW-0812">Transmembrane</keyword>
<evidence type="ECO:0000256" key="15">
    <source>
        <dbReference type="ARBA" id="ARBA00056200"/>
    </source>
</evidence>
<evidence type="ECO:0000256" key="6">
    <source>
        <dbReference type="ARBA" id="ARBA00022617"/>
    </source>
</evidence>
<dbReference type="Proteomes" id="UP000063699">
    <property type="component" value="Chromosome"/>
</dbReference>
<dbReference type="GO" id="GO:0042128">
    <property type="term" value="P:nitrate assimilation"/>
    <property type="evidence" value="ECO:0007669"/>
    <property type="project" value="UniProtKB-KW"/>
</dbReference>
<dbReference type="PANTHER" id="PTHR30598">
    <property type="entry name" value="NITRATE REDUCTASE PRIVATE CHAPERONE, REDOX ENZYME MATURATION PROTEIN REMP FAMILY"/>
    <property type="match status" value="1"/>
</dbReference>
<keyword evidence="14 21" id="KW-0472">Membrane</keyword>
<dbReference type="GO" id="GO:0019645">
    <property type="term" value="P:anaerobic electron transport chain"/>
    <property type="evidence" value="ECO:0007669"/>
    <property type="project" value="TreeGrafter"/>
</dbReference>
<dbReference type="Gene3D" id="1.20.950.20">
    <property type="entry name" value="Transmembrane di-heme cytochromes, Chain C"/>
    <property type="match status" value="1"/>
</dbReference>
<feature type="transmembrane region" description="Helical" evidence="21">
    <location>
        <begin position="12"/>
        <end position="30"/>
    </location>
</feature>
<comment type="cofactor">
    <cofactor evidence="2">
        <name>heme b</name>
        <dbReference type="ChEBI" id="CHEBI:60344"/>
    </cofactor>
</comment>
<dbReference type="GO" id="GO:0020037">
    <property type="term" value="F:heme binding"/>
    <property type="evidence" value="ECO:0007669"/>
    <property type="project" value="TreeGrafter"/>
</dbReference>
<comment type="function">
    <text evidence="15">Does not seem to have nitrate reductase activity.</text>
</comment>
<keyword evidence="5" id="KW-1003">Cell membrane</keyword>
<dbReference type="EMBL" id="CP012752">
    <property type="protein sequence ID" value="ALG08615.1"/>
    <property type="molecule type" value="Genomic_DNA"/>
</dbReference>